<sequence length="305" mass="34618">MSSSHCLLDLLPCEVLMRIASYGQYIPGLSPDYMVRELFNVNPFINLNRVLLLVQMLSATQSISQDLINLRDVIQSSDMSITFIEANDRGAVRIVSMEDCDITSNSSYTVINCSYMMDEDIRTLLLIFKEGITRYYLEGLYHHILDDPHKVISGVSHNNVPKLYSDLCNMSHCSMDESEQAMTSILHIDPKFSIGSLLRRCSDGMKMISCLETVGIVHRLGIYSVCKGYVLDNGTQWMYALILHRSVSVDGDVDCLRLIIEGIEVISTEGSRIILRLEKRSNTIRENEYLKIYNACRVLIETSYV</sequence>
<accession>A0A6C0BKI5</accession>
<reference evidence="1" key="1">
    <citation type="journal article" date="2020" name="Nature">
        <title>Giant virus diversity and host interactions through global metagenomics.</title>
        <authorList>
            <person name="Schulz F."/>
            <person name="Roux S."/>
            <person name="Paez-Espino D."/>
            <person name="Jungbluth S."/>
            <person name="Walsh D.A."/>
            <person name="Denef V.J."/>
            <person name="McMahon K.D."/>
            <person name="Konstantinidis K.T."/>
            <person name="Eloe-Fadrosh E.A."/>
            <person name="Kyrpides N.C."/>
            <person name="Woyke T."/>
        </authorList>
    </citation>
    <scope>NUCLEOTIDE SEQUENCE</scope>
    <source>
        <strain evidence="1">GVMAG-M-3300017651-5</strain>
    </source>
</reference>
<organism evidence="1">
    <name type="scientific">viral metagenome</name>
    <dbReference type="NCBI Taxonomy" id="1070528"/>
    <lineage>
        <taxon>unclassified sequences</taxon>
        <taxon>metagenomes</taxon>
        <taxon>organismal metagenomes</taxon>
    </lineage>
</organism>
<dbReference type="EMBL" id="MN739193">
    <property type="protein sequence ID" value="QHS92887.1"/>
    <property type="molecule type" value="Genomic_DNA"/>
</dbReference>
<proteinExistence type="predicted"/>
<protein>
    <submittedName>
        <fullName evidence="1">Uncharacterized protein</fullName>
    </submittedName>
</protein>
<dbReference type="AlphaFoldDB" id="A0A6C0BKI5"/>
<evidence type="ECO:0000313" key="1">
    <source>
        <dbReference type="EMBL" id="QHS92887.1"/>
    </source>
</evidence>
<name>A0A6C0BKI5_9ZZZZ</name>